<dbReference type="SMART" id="SM00369">
    <property type="entry name" value="LRR_TYP"/>
    <property type="match status" value="8"/>
</dbReference>
<dbReference type="InterPro" id="IPR027417">
    <property type="entry name" value="P-loop_NTPase"/>
</dbReference>
<keyword evidence="6" id="KW-0675">Receptor</keyword>
<dbReference type="GO" id="GO:0006952">
    <property type="term" value="P:defense response"/>
    <property type="evidence" value="ECO:0007669"/>
    <property type="project" value="UniProtKB-KW"/>
</dbReference>
<dbReference type="InterPro" id="IPR032675">
    <property type="entry name" value="LRR_dom_sf"/>
</dbReference>
<keyword evidence="7" id="KW-1185">Reference proteome</keyword>
<dbReference type="InterPro" id="IPR002182">
    <property type="entry name" value="NB-ARC"/>
</dbReference>
<dbReference type="Proteomes" id="UP000245207">
    <property type="component" value="Unassembled WGS sequence"/>
</dbReference>
<dbReference type="STRING" id="35608.A0A2U1L0X1"/>
<dbReference type="GO" id="GO:0007165">
    <property type="term" value="P:signal transduction"/>
    <property type="evidence" value="ECO:0007669"/>
    <property type="project" value="InterPro"/>
</dbReference>
<evidence type="ECO:0000313" key="7">
    <source>
        <dbReference type="Proteomes" id="UP000245207"/>
    </source>
</evidence>
<comment type="caution">
    <text evidence="6">The sequence shown here is derived from an EMBL/GenBank/DDBJ whole genome shotgun (WGS) entry which is preliminary data.</text>
</comment>
<dbReference type="InterPro" id="IPR044974">
    <property type="entry name" value="Disease_R_plants"/>
</dbReference>
<dbReference type="Pfam" id="PF23282">
    <property type="entry name" value="WHD_ROQ1"/>
    <property type="match status" value="1"/>
</dbReference>
<dbReference type="OrthoDB" id="1357022at2759"/>
<keyword evidence="4" id="KW-0520">NAD</keyword>
<dbReference type="SMART" id="SM00255">
    <property type="entry name" value="TIR"/>
    <property type="match status" value="1"/>
</dbReference>
<dbReference type="PANTHER" id="PTHR11017">
    <property type="entry name" value="LEUCINE-RICH REPEAT-CONTAINING PROTEIN"/>
    <property type="match status" value="1"/>
</dbReference>
<keyword evidence="2" id="KW-0677">Repeat</keyword>
<dbReference type="Pfam" id="PF01582">
    <property type="entry name" value="TIR"/>
    <property type="match status" value="1"/>
</dbReference>
<dbReference type="Gene3D" id="3.80.10.10">
    <property type="entry name" value="Ribonuclease Inhibitor"/>
    <property type="match status" value="3"/>
</dbReference>
<evidence type="ECO:0000256" key="2">
    <source>
        <dbReference type="ARBA" id="ARBA00022737"/>
    </source>
</evidence>
<dbReference type="InterPro" id="IPR042197">
    <property type="entry name" value="Apaf_helical"/>
</dbReference>
<dbReference type="Gene3D" id="3.40.50.10140">
    <property type="entry name" value="Toll/interleukin-1 receptor homology (TIR) domain"/>
    <property type="match status" value="1"/>
</dbReference>
<keyword evidence="3" id="KW-0611">Plant defense</keyword>
<dbReference type="InterPro" id="IPR058192">
    <property type="entry name" value="WHD_ROQ1-like"/>
</dbReference>
<dbReference type="FunFam" id="3.40.50.10140:FF:000007">
    <property type="entry name" value="Disease resistance protein (TIR-NBS-LRR class)"/>
    <property type="match status" value="1"/>
</dbReference>
<dbReference type="GO" id="GO:0051707">
    <property type="term" value="P:response to other organism"/>
    <property type="evidence" value="ECO:0007669"/>
    <property type="project" value="UniProtKB-ARBA"/>
</dbReference>
<feature type="domain" description="TIR" evidence="5">
    <location>
        <begin position="25"/>
        <end position="189"/>
    </location>
</feature>
<protein>
    <submittedName>
        <fullName evidence="6">Toll/interleukin-1 receptor (TIR) domain-containing protein</fullName>
    </submittedName>
</protein>
<dbReference type="PANTHER" id="PTHR11017:SF544">
    <property type="entry name" value="ADP-RIBOSYL CYCLASE_CYCLIC ADP-RIBOSE HYDROLASE"/>
    <property type="match status" value="1"/>
</dbReference>
<dbReference type="InterPro" id="IPR003591">
    <property type="entry name" value="Leu-rich_rpt_typical-subtyp"/>
</dbReference>
<proteinExistence type="predicted"/>
<organism evidence="6 7">
    <name type="scientific">Artemisia annua</name>
    <name type="common">Sweet wormwood</name>
    <dbReference type="NCBI Taxonomy" id="35608"/>
    <lineage>
        <taxon>Eukaryota</taxon>
        <taxon>Viridiplantae</taxon>
        <taxon>Streptophyta</taxon>
        <taxon>Embryophyta</taxon>
        <taxon>Tracheophyta</taxon>
        <taxon>Spermatophyta</taxon>
        <taxon>Magnoliopsida</taxon>
        <taxon>eudicotyledons</taxon>
        <taxon>Gunneridae</taxon>
        <taxon>Pentapetalae</taxon>
        <taxon>asterids</taxon>
        <taxon>campanulids</taxon>
        <taxon>Asterales</taxon>
        <taxon>Asteraceae</taxon>
        <taxon>Asteroideae</taxon>
        <taxon>Anthemideae</taxon>
        <taxon>Artemisiinae</taxon>
        <taxon>Artemisia</taxon>
    </lineage>
</organism>
<evidence type="ECO:0000259" key="5">
    <source>
        <dbReference type="PROSITE" id="PS50104"/>
    </source>
</evidence>
<evidence type="ECO:0000256" key="1">
    <source>
        <dbReference type="ARBA" id="ARBA00022614"/>
    </source>
</evidence>
<dbReference type="Gene3D" id="1.10.8.430">
    <property type="entry name" value="Helical domain of apoptotic protease-activating factors"/>
    <property type="match status" value="1"/>
</dbReference>
<dbReference type="SUPFAM" id="SSF52200">
    <property type="entry name" value="Toll/Interleukin receptor TIR domain"/>
    <property type="match status" value="1"/>
</dbReference>
<evidence type="ECO:0000256" key="4">
    <source>
        <dbReference type="ARBA" id="ARBA00023027"/>
    </source>
</evidence>
<dbReference type="GO" id="GO:0043531">
    <property type="term" value="F:ADP binding"/>
    <property type="evidence" value="ECO:0007669"/>
    <property type="project" value="InterPro"/>
</dbReference>
<sequence length="1421" mass="161185">MASSSNSSAPKIMASTSTTSIQKRFKYDVFLSFRGEDTRKNIVDHLYHALKDKGIYTYKDDEKIQKGKRISDDLFKSIEDSKFYIIVFSKNYASSSWCLEELVKIMECQKMDEHTAYPIFYDVEPTEVRKQSGAVGQAFAKHEKEDAAGKWREALKEAADLAGWELKNTFDGHEGKFIKKIVGEISLELRSISFGFDEKLVGMETRVKDVVSSLEVGSDEFRMIGIKGMGGAGKTTTARAVFDNLSNDFEAISFVENVREVSKASIFGLKNLQEQVLSKVLKERVTVDSVTDGKNMMKERMRCIKVLLVLDDVDDIEQLEALAGGPNWFKSGSRIIVTTRNEQVLVAHRVNVIRDIALLSEQEAISLFSRYAFGRENPLQGYKELSGKVVRYAAGLPLTLKVLGSNLCGKDKHEWVDAIDRLEKIPLEETLKQLELSYISLEDEYKEIFLDVACILKRKHKAAAITILESCGFHAIIGLKVLEQRSLINVDGFGRLGMHDHIEEMGKNIVRREHPDEPKEHSRLWKYEEIVDILANDKVKISLLGTEATSCLKLYMLRGNSRILLKGLGKMKKLRYLEVFFANKNSESDPKFDDKCNIIARIVMKGLGKMKKLPYLEVFFANYYSESGLKFDDISQCFTNSLKYLKCRNYPFLYLPKTFQANNLVGLDMEDSRRMVQLWGEGGRKVLKKLKFLSLSGSELTTFDFGLTPNIETLSLKDSFDLEELCMPFSCQKLKYLNISHTKLRTFDLGLTPNLETLSLDRCAQFEELHVPVACPNLKILKLRKSSLRSLDLELIPNLKKLDLRYCDKLVEIKAPVGCLRKLVNLDLHGYLGFRSFTFYSRCEPKVNYSLLYPKKKVNCSSGTLGTLYLDGDSLDSCPLHPNSNLPKFKFICRYQEYLPSSVGNIEKLLSFGLCACTDFERFSDMICSLQCLQKLTLSGKNIPEFPKDLGQLQCLEELSLDSKKIKHLPDSICMLIHLKYLRLDWCTLLEKLPEDIGQLESLESLDLSFTMIKHLPDSICMLKRLKSLNLYQCSLEKLPDSICMLKCLKSLKVGNYDLLGKLPEDLGQLECLEELDVSSDKIEFLPDSICMLQRLKSLQVAWCCRLGKLPEDIGQIESLERLHLYKCSLLEKLPDSICMLKRLKSLDLDGCALLEKLPEDIGQLECLEELCLSSTKIKHLPDSICMLKHLKGLILFDCDLLEKLPEDLGLLEYIERLHVSSKKIEFLPDSICMLKFLKSLSVHCSCLGKLPEDIGQLESLERLDLSATSIKHLPDSICMLKHLNHLNLLDCVLLEKLPEDLGKLECLKRLIIKNTGIIRDHLPPRLISASSELLQSYGLPSVEAKEDKFLGHRRASSTNDIGTWNITVDNDNVSPDGKIEKPPRKMPSFSGLLNTLGSASKLKWPKNGYTKLSQEADDGL</sequence>
<evidence type="ECO:0000313" key="6">
    <source>
        <dbReference type="EMBL" id="PWA42646.1"/>
    </source>
</evidence>
<name>A0A2U1L0X1_ARTAN</name>
<dbReference type="InterPro" id="IPR000157">
    <property type="entry name" value="TIR_dom"/>
</dbReference>
<dbReference type="EMBL" id="PKPP01012275">
    <property type="protein sequence ID" value="PWA42646.1"/>
    <property type="molecule type" value="Genomic_DNA"/>
</dbReference>
<dbReference type="PROSITE" id="PS50104">
    <property type="entry name" value="TIR"/>
    <property type="match status" value="1"/>
</dbReference>
<dbReference type="Gene3D" id="3.40.50.300">
    <property type="entry name" value="P-loop containing nucleotide triphosphate hydrolases"/>
    <property type="match status" value="1"/>
</dbReference>
<reference evidence="6 7" key="1">
    <citation type="journal article" date="2018" name="Mol. Plant">
        <title>The genome of Artemisia annua provides insight into the evolution of Asteraceae family and artemisinin biosynthesis.</title>
        <authorList>
            <person name="Shen Q."/>
            <person name="Zhang L."/>
            <person name="Liao Z."/>
            <person name="Wang S."/>
            <person name="Yan T."/>
            <person name="Shi P."/>
            <person name="Liu M."/>
            <person name="Fu X."/>
            <person name="Pan Q."/>
            <person name="Wang Y."/>
            <person name="Lv Z."/>
            <person name="Lu X."/>
            <person name="Zhang F."/>
            <person name="Jiang W."/>
            <person name="Ma Y."/>
            <person name="Chen M."/>
            <person name="Hao X."/>
            <person name="Li L."/>
            <person name="Tang Y."/>
            <person name="Lv G."/>
            <person name="Zhou Y."/>
            <person name="Sun X."/>
            <person name="Brodelius P.E."/>
            <person name="Rose J.K.C."/>
            <person name="Tang K."/>
        </authorList>
    </citation>
    <scope>NUCLEOTIDE SEQUENCE [LARGE SCALE GENOMIC DNA]</scope>
    <source>
        <strain evidence="7">cv. Huhao1</strain>
        <tissue evidence="6">Leaf</tissue>
    </source>
</reference>
<gene>
    <name evidence="6" type="ORF">CTI12_AA542710</name>
</gene>
<keyword evidence="1" id="KW-0433">Leucine-rich repeat</keyword>
<dbReference type="SUPFAM" id="SSF52058">
    <property type="entry name" value="L domain-like"/>
    <property type="match status" value="3"/>
</dbReference>
<accession>A0A2U1L0X1</accession>
<evidence type="ECO:0000256" key="3">
    <source>
        <dbReference type="ARBA" id="ARBA00022821"/>
    </source>
</evidence>
<dbReference type="InterPro" id="IPR035897">
    <property type="entry name" value="Toll_tir_struct_dom_sf"/>
</dbReference>
<dbReference type="Pfam" id="PF00931">
    <property type="entry name" value="NB-ARC"/>
    <property type="match status" value="1"/>
</dbReference>
<dbReference type="PRINTS" id="PR00364">
    <property type="entry name" value="DISEASERSIST"/>
</dbReference>
<dbReference type="Pfam" id="PF23598">
    <property type="entry name" value="LRR_14"/>
    <property type="match status" value="3"/>
</dbReference>
<dbReference type="InterPro" id="IPR055414">
    <property type="entry name" value="LRR_R13L4/SHOC2-like"/>
</dbReference>
<dbReference type="SUPFAM" id="SSF52540">
    <property type="entry name" value="P-loop containing nucleoside triphosphate hydrolases"/>
    <property type="match status" value="1"/>
</dbReference>